<evidence type="ECO:0000313" key="2">
    <source>
        <dbReference type="Proteomes" id="UP000461754"/>
    </source>
</evidence>
<dbReference type="AlphaFoldDB" id="A0A7X2NEK1"/>
<dbReference type="Gene3D" id="1.10.1510.10">
    <property type="entry name" value="Uncharacterised protein YqeY/AIM41 PF09424, N-terminal domain"/>
    <property type="match status" value="1"/>
</dbReference>
<dbReference type="GO" id="GO:0016884">
    <property type="term" value="F:carbon-nitrogen ligase activity, with glutamine as amido-N-donor"/>
    <property type="evidence" value="ECO:0007669"/>
    <property type="project" value="InterPro"/>
</dbReference>
<dbReference type="Gene3D" id="1.10.10.410">
    <property type="match status" value="1"/>
</dbReference>
<dbReference type="SUPFAM" id="SSF89095">
    <property type="entry name" value="GatB/YqeY motif"/>
    <property type="match status" value="1"/>
</dbReference>
<dbReference type="EMBL" id="VUMO01000001">
    <property type="protein sequence ID" value="MSS19129.1"/>
    <property type="molecule type" value="Genomic_DNA"/>
</dbReference>
<organism evidence="1 2">
    <name type="scientific">Pseudoramibacter porci</name>
    <dbReference type="NCBI Taxonomy" id="2606631"/>
    <lineage>
        <taxon>Bacteria</taxon>
        <taxon>Bacillati</taxon>
        <taxon>Bacillota</taxon>
        <taxon>Clostridia</taxon>
        <taxon>Eubacteriales</taxon>
        <taxon>Eubacteriaceae</taxon>
        <taxon>Pseudoramibacter</taxon>
    </lineage>
</organism>
<dbReference type="PANTHER" id="PTHR28055">
    <property type="entry name" value="ALTERED INHERITANCE OF MITOCHONDRIA PROTEIN 41, MITOCHONDRIAL"/>
    <property type="match status" value="1"/>
</dbReference>
<reference evidence="1 2" key="1">
    <citation type="submission" date="2019-08" db="EMBL/GenBank/DDBJ databases">
        <title>In-depth cultivation of the pig gut microbiome towards novel bacterial diversity and tailored functional studies.</title>
        <authorList>
            <person name="Wylensek D."/>
            <person name="Hitch T.C.A."/>
            <person name="Clavel T."/>
        </authorList>
    </citation>
    <scope>NUCLEOTIDE SEQUENCE [LARGE SCALE GENOMIC DNA]</scope>
    <source>
        <strain evidence="1 2">RF-744-FAT-4</strain>
    </source>
</reference>
<dbReference type="InterPro" id="IPR003789">
    <property type="entry name" value="Asn/Gln_tRNA_amidoTrase-B-like"/>
</dbReference>
<dbReference type="Proteomes" id="UP000461754">
    <property type="component" value="Unassembled WGS sequence"/>
</dbReference>
<dbReference type="InterPro" id="IPR023168">
    <property type="entry name" value="GatB_Yqey_C_2"/>
</dbReference>
<protein>
    <submittedName>
        <fullName evidence="1">GatB/YqeY domain-containing protein</fullName>
    </submittedName>
</protein>
<comment type="caution">
    <text evidence="1">The sequence shown here is derived from an EMBL/GenBank/DDBJ whole genome shotgun (WGS) entry which is preliminary data.</text>
</comment>
<dbReference type="PANTHER" id="PTHR28055:SF1">
    <property type="entry name" value="ALTERED INHERITANCE OF MITOCHONDRIA PROTEIN 41, MITOCHONDRIAL"/>
    <property type="match status" value="1"/>
</dbReference>
<sequence length="148" mass="16732">MALKKQLLTDLKAAMKAKDKVRKSTITLIRAAILQEEKDKQIDDLEDSDIEAIISKQYKQRKDSLKEFEKAGRDDLIEQTKAEMAIIEDYLPKQLSPDEIGTIVEDTIQEIGAESMKDMGKVMKAIMPKVKGKADGKVVNQIVREKLN</sequence>
<proteinExistence type="predicted"/>
<keyword evidence="2" id="KW-1185">Reference proteome</keyword>
<dbReference type="Pfam" id="PF09424">
    <property type="entry name" value="YqeY"/>
    <property type="match status" value="1"/>
</dbReference>
<gene>
    <name evidence="1" type="ORF">FYJ52_01700</name>
</gene>
<dbReference type="InterPro" id="IPR042184">
    <property type="entry name" value="YqeY/Aim41_N"/>
</dbReference>
<accession>A0A7X2NEK1</accession>
<evidence type="ECO:0000313" key="1">
    <source>
        <dbReference type="EMBL" id="MSS19129.1"/>
    </source>
</evidence>
<dbReference type="RefSeq" id="WP_154575523.1">
    <property type="nucleotide sequence ID" value="NZ_VUMO01000001.1"/>
</dbReference>
<dbReference type="InterPro" id="IPR019004">
    <property type="entry name" value="YqeY/Aim41"/>
</dbReference>
<name>A0A7X2NEK1_9FIRM</name>